<organism evidence="2 3">
    <name type="scientific">Turicibacter sanguinis</name>
    <dbReference type="NCBI Taxonomy" id="154288"/>
    <lineage>
        <taxon>Bacteria</taxon>
        <taxon>Bacillati</taxon>
        <taxon>Bacillota</taxon>
        <taxon>Erysipelotrichia</taxon>
        <taxon>Erysipelotrichales</taxon>
        <taxon>Turicibacteraceae</taxon>
        <taxon>Turicibacter</taxon>
    </lineage>
</organism>
<dbReference type="RefSeq" id="WP_006785657.1">
    <property type="nucleotide sequence ID" value="NZ_CABJBH010000002.1"/>
</dbReference>
<reference evidence="2 3" key="1">
    <citation type="journal article" date="2019" name="Nat. Med.">
        <title>A library of human gut bacterial isolates paired with longitudinal multiomics data enables mechanistic microbiome research.</title>
        <authorList>
            <person name="Poyet M."/>
            <person name="Groussin M."/>
            <person name="Gibbons S.M."/>
            <person name="Avila-Pacheco J."/>
            <person name="Jiang X."/>
            <person name="Kearney S.M."/>
            <person name="Perrotta A.R."/>
            <person name="Berdy B."/>
            <person name="Zhao S."/>
            <person name="Lieberman T.D."/>
            <person name="Swanson P.K."/>
            <person name="Smith M."/>
            <person name="Roesemann S."/>
            <person name="Alexander J.E."/>
            <person name="Rich S.A."/>
            <person name="Livny J."/>
            <person name="Vlamakis H."/>
            <person name="Clish C."/>
            <person name="Bullock K."/>
            <person name="Deik A."/>
            <person name="Scott J."/>
            <person name="Pierce K.A."/>
            <person name="Xavier R.J."/>
            <person name="Alm E.J."/>
        </authorList>
    </citation>
    <scope>NUCLEOTIDE SEQUENCE [LARGE SCALE GENOMIC DNA]</scope>
    <source>
        <strain evidence="2 3">BIOML-A198</strain>
    </source>
</reference>
<dbReference type="GeneID" id="60058499"/>
<sequence>MSQFYKLNELKEAKQLIANNPRFRTVCFNFEVGKGLPKHSHNGYATIHVIKGEISMSFSNGESYELNSGDFLEFDARIEHDVLATLESQVLVTISASLE</sequence>
<evidence type="ECO:0000313" key="3">
    <source>
        <dbReference type="Proteomes" id="UP000487649"/>
    </source>
</evidence>
<protein>
    <submittedName>
        <fullName evidence="2">Cupin domain-containing protein</fullName>
    </submittedName>
</protein>
<dbReference type="AlphaFoldDB" id="A0A173U575"/>
<comment type="caution">
    <text evidence="2">The sequence shown here is derived from an EMBL/GenBank/DDBJ whole genome shotgun (WGS) entry which is preliminary data.</text>
</comment>
<accession>A0A173U575</accession>
<dbReference type="InterPro" id="IPR014710">
    <property type="entry name" value="RmlC-like_jellyroll"/>
</dbReference>
<dbReference type="InterPro" id="IPR011051">
    <property type="entry name" value="RmlC_Cupin_sf"/>
</dbReference>
<dbReference type="EMBL" id="WMQE01000032">
    <property type="protein sequence ID" value="MTK22201.1"/>
    <property type="molecule type" value="Genomic_DNA"/>
</dbReference>
<evidence type="ECO:0000313" key="2">
    <source>
        <dbReference type="EMBL" id="MTK22201.1"/>
    </source>
</evidence>
<dbReference type="OrthoDB" id="1752602at2"/>
<dbReference type="InterPro" id="IPR013096">
    <property type="entry name" value="Cupin_2"/>
</dbReference>
<proteinExistence type="predicted"/>
<gene>
    <name evidence="2" type="ORF">GMA92_12345</name>
</gene>
<dbReference type="SUPFAM" id="SSF51182">
    <property type="entry name" value="RmlC-like cupins"/>
    <property type="match status" value="1"/>
</dbReference>
<dbReference type="Pfam" id="PF07883">
    <property type="entry name" value="Cupin_2"/>
    <property type="match status" value="1"/>
</dbReference>
<feature type="domain" description="Cupin type-2" evidence="1">
    <location>
        <begin position="28"/>
        <end position="86"/>
    </location>
</feature>
<dbReference type="Gene3D" id="2.60.120.10">
    <property type="entry name" value="Jelly Rolls"/>
    <property type="match status" value="1"/>
</dbReference>
<name>A0A173U575_9FIRM</name>
<evidence type="ECO:0000259" key="1">
    <source>
        <dbReference type="Pfam" id="PF07883"/>
    </source>
</evidence>
<dbReference type="Proteomes" id="UP000487649">
    <property type="component" value="Unassembled WGS sequence"/>
</dbReference>